<gene>
    <name evidence="15" type="ORF">SAMN05444168_0408</name>
</gene>
<dbReference type="InterPro" id="IPR036942">
    <property type="entry name" value="Beta-barrel_TonB_sf"/>
</dbReference>
<dbReference type="InterPro" id="IPR010105">
    <property type="entry name" value="TonB_sidphr_rcpt"/>
</dbReference>
<reference evidence="15 16" key="1">
    <citation type="submission" date="2016-11" db="EMBL/GenBank/DDBJ databases">
        <authorList>
            <person name="Jaros S."/>
            <person name="Januszkiewicz K."/>
            <person name="Wedrychowicz H."/>
        </authorList>
    </citation>
    <scope>NUCLEOTIDE SEQUENCE [LARGE SCALE GENOMIC DNA]</scope>
    <source>
        <strain evidence="15 16">GAS86</strain>
    </source>
</reference>
<dbReference type="NCBIfam" id="TIGR01783">
    <property type="entry name" value="TonB-siderophor"/>
    <property type="match status" value="1"/>
</dbReference>
<keyword evidence="9 10" id="KW-0998">Cell outer membrane</keyword>
<feature type="region of interest" description="Disordered" evidence="12">
    <location>
        <begin position="52"/>
        <end position="72"/>
    </location>
</feature>
<evidence type="ECO:0000313" key="15">
    <source>
        <dbReference type="EMBL" id="SIN80340.1"/>
    </source>
</evidence>
<evidence type="ECO:0000256" key="5">
    <source>
        <dbReference type="ARBA" id="ARBA00022692"/>
    </source>
</evidence>
<feature type="domain" description="TonB-dependent receptor plug" evidence="14">
    <location>
        <begin position="118"/>
        <end position="218"/>
    </location>
</feature>
<evidence type="ECO:0000256" key="9">
    <source>
        <dbReference type="ARBA" id="ARBA00023237"/>
    </source>
</evidence>
<organism evidence="15 16">
    <name type="scientific">Paraburkholderia phenazinium</name>
    <dbReference type="NCBI Taxonomy" id="60549"/>
    <lineage>
        <taxon>Bacteria</taxon>
        <taxon>Pseudomonadati</taxon>
        <taxon>Pseudomonadota</taxon>
        <taxon>Betaproteobacteria</taxon>
        <taxon>Burkholderiales</taxon>
        <taxon>Burkholderiaceae</taxon>
        <taxon>Paraburkholderia</taxon>
    </lineage>
</organism>
<evidence type="ECO:0000256" key="8">
    <source>
        <dbReference type="ARBA" id="ARBA00023170"/>
    </source>
</evidence>
<dbReference type="Gene3D" id="2.40.170.20">
    <property type="entry name" value="TonB-dependent receptor, beta-barrel domain"/>
    <property type="match status" value="1"/>
</dbReference>
<dbReference type="SUPFAM" id="SSF56935">
    <property type="entry name" value="Porins"/>
    <property type="match status" value="1"/>
</dbReference>
<dbReference type="InterPro" id="IPR037066">
    <property type="entry name" value="Plug_dom_sf"/>
</dbReference>
<dbReference type="GO" id="GO:0015344">
    <property type="term" value="F:siderophore uptake transmembrane transporter activity"/>
    <property type="evidence" value="ECO:0007669"/>
    <property type="project" value="TreeGrafter"/>
</dbReference>
<dbReference type="RefSeq" id="WP_254368719.1">
    <property type="nucleotide sequence ID" value="NZ_FSRM01000001.1"/>
</dbReference>
<evidence type="ECO:0000256" key="2">
    <source>
        <dbReference type="ARBA" id="ARBA00009810"/>
    </source>
</evidence>
<dbReference type="PANTHER" id="PTHR32552">
    <property type="entry name" value="FERRICHROME IRON RECEPTOR-RELATED"/>
    <property type="match status" value="1"/>
</dbReference>
<evidence type="ECO:0000256" key="12">
    <source>
        <dbReference type="SAM" id="MobiDB-lite"/>
    </source>
</evidence>
<dbReference type="Proteomes" id="UP000184693">
    <property type="component" value="Unassembled WGS sequence"/>
</dbReference>
<keyword evidence="6 11" id="KW-0798">TonB box</keyword>
<dbReference type="Pfam" id="PF07715">
    <property type="entry name" value="Plug"/>
    <property type="match status" value="1"/>
</dbReference>
<evidence type="ECO:0000313" key="16">
    <source>
        <dbReference type="Proteomes" id="UP000184693"/>
    </source>
</evidence>
<dbReference type="EMBL" id="FSRM01000001">
    <property type="protein sequence ID" value="SIN80340.1"/>
    <property type="molecule type" value="Genomic_DNA"/>
</dbReference>
<dbReference type="InterPro" id="IPR039426">
    <property type="entry name" value="TonB-dep_rcpt-like"/>
</dbReference>
<keyword evidence="7 10" id="KW-0472">Membrane</keyword>
<name>A0A1N6EBE0_9BURK</name>
<evidence type="ECO:0000256" key="4">
    <source>
        <dbReference type="ARBA" id="ARBA00022452"/>
    </source>
</evidence>
<proteinExistence type="inferred from homology"/>
<dbReference type="GO" id="GO:0009279">
    <property type="term" value="C:cell outer membrane"/>
    <property type="evidence" value="ECO:0007669"/>
    <property type="project" value="UniProtKB-SubCell"/>
</dbReference>
<dbReference type="PANTHER" id="PTHR32552:SF82">
    <property type="entry name" value="FCUA PROTEIN"/>
    <property type="match status" value="1"/>
</dbReference>
<evidence type="ECO:0000256" key="1">
    <source>
        <dbReference type="ARBA" id="ARBA00004571"/>
    </source>
</evidence>
<dbReference type="GO" id="GO:0038023">
    <property type="term" value="F:signaling receptor activity"/>
    <property type="evidence" value="ECO:0007669"/>
    <property type="project" value="InterPro"/>
</dbReference>
<protein>
    <submittedName>
        <fullName evidence="15">Iron complex outermembrane recepter protein</fullName>
    </submittedName>
</protein>
<feature type="compositionally biased region" description="Polar residues" evidence="12">
    <location>
        <begin position="52"/>
        <end position="69"/>
    </location>
</feature>
<evidence type="ECO:0000256" key="11">
    <source>
        <dbReference type="RuleBase" id="RU003357"/>
    </source>
</evidence>
<keyword evidence="3 10" id="KW-0813">Transport</keyword>
<evidence type="ECO:0000256" key="7">
    <source>
        <dbReference type="ARBA" id="ARBA00023136"/>
    </source>
</evidence>
<dbReference type="Gene3D" id="2.170.130.10">
    <property type="entry name" value="TonB-dependent receptor, plug domain"/>
    <property type="match status" value="1"/>
</dbReference>
<evidence type="ECO:0000256" key="3">
    <source>
        <dbReference type="ARBA" id="ARBA00022448"/>
    </source>
</evidence>
<sequence>MVQTGPYRAELAFGTGKIFMHGGMRYNLLATRRRRNWIGTLLAASVITTSAQAADTAETPDSTAKANADSSVKSGAKATASTTADNASQLAPVKVISEKSKHFAPSSIETGPYKGLDALDVPATVNVVTRDVMDAQGDTGLYDALRNVAGVTRLQLNGLAYDNLAIRGIALDNRSSYYIDGILPIDNNVWMPMEDKERVEVLKGASALYYGFTVPAGVVNMVMKRAGVEPVTSVTALADSNGSYGVAVDLSRRFGQDNQFGIRVNAMDEHVETPIDGDRGYRKFVSAALDWKLNSKLKLQYDFEHVESSIVEQAGIVPLTAKNGVITLPAIPDPSKLLVSNAHPTRSSADTQLLRADYALSENWNVDFSIGQSITRRDRWAWVFQKYSVATGAGSLQASEQNGQMYENKNVRLETTGAFKTGPIGHTLTAGVMQNWLFQPDFTTYFYTASQNLYDPVSITKLTASGTPKQFYAQHIRNSGVYLFDQVDLTSRLQFIAGVRRSEYMSSQLGTPSQDINRTSPSGSLSYRLTPNTSVYASYVEALESAGSAPSTAANANQILPAAVSRQEEVGVRTRLADRALVSLALFNLRQPSADTNADNVYVMDGNARFRGIEFSVQGDVTKDISLTASTVYLDAKQLDSSDSTLVGKTPENTPHVTASLFAEYRVPVLAGLSVNGGMYYVGPRPVNSADQAWIGGATIYTAGLRYATRVYGKRVSFQANLENATNKRYWSAAGSNQLAVGLGRTLELTSTIDF</sequence>
<evidence type="ECO:0000259" key="13">
    <source>
        <dbReference type="Pfam" id="PF00593"/>
    </source>
</evidence>
<dbReference type="InterPro" id="IPR000531">
    <property type="entry name" value="Beta-barrel_TonB"/>
</dbReference>
<dbReference type="InterPro" id="IPR012910">
    <property type="entry name" value="Plug_dom"/>
</dbReference>
<dbReference type="CDD" id="cd01347">
    <property type="entry name" value="ligand_gated_channel"/>
    <property type="match status" value="1"/>
</dbReference>
<keyword evidence="4 10" id="KW-1134">Transmembrane beta strand</keyword>
<evidence type="ECO:0000259" key="14">
    <source>
        <dbReference type="Pfam" id="PF07715"/>
    </source>
</evidence>
<dbReference type="AlphaFoldDB" id="A0A1N6EBE0"/>
<evidence type="ECO:0000256" key="6">
    <source>
        <dbReference type="ARBA" id="ARBA00023077"/>
    </source>
</evidence>
<dbReference type="GO" id="GO:0015891">
    <property type="term" value="P:siderophore transport"/>
    <property type="evidence" value="ECO:0007669"/>
    <property type="project" value="InterPro"/>
</dbReference>
<keyword evidence="5 10" id="KW-0812">Transmembrane</keyword>
<keyword evidence="8" id="KW-0675">Receptor</keyword>
<comment type="similarity">
    <text evidence="2 10 11">Belongs to the TonB-dependent receptor family.</text>
</comment>
<dbReference type="Pfam" id="PF00593">
    <property type="entry name" value="TonB_dep_Rec_b-barrel"/>
    <property type="match status" value="1"/>
</dbReference>
<evidence type="ECO:0000256" key="10">
    <source>
        <dbReference type="PROSITE-ProRule" id="PRU01360"/>
    </source>
</evidence>
<feature type="domain" description="TonB-dependent receptor-like beta-barrel" evidence="13">
    <location>
        <begin position="346"/>
        <end position="724"/>
    </location>
</feature>
<dbReference type="PROSITE" id="PS52016">
    <property type="entry name" value="TONB_DEPENDENT_REC_3"/>
    <property type="match status" value="1"/>
</dbReference>
<accession>A0A1N6EBE0</accession>
<comment type="subcellular location">
    <subcellularLocation>
        <location evidence="1 10">Cell outer membrane</location>
        <topology evidence="1 10">Multi-pass membrane protein</topology>
    </subcellularLocation>
</comment>